<gene>
    <name evidence="3" type="ORF">KTT_56690</name>
</gene>
<proteinExistence type="predicted"/>
<evidence type="ECO:0000256" key="1">
    <source>
        <dbReference type="ARBA" id="ARBA00023002"/>
    </source>
</evidence>
<dbReference type="PANTHER" id="PTHR43244:SF1">
    <property type="entry name" value="5,10-METHYLENETETRAHYDROMETHANOPTERIN REDUCTASE"/>
    <property type="match status" value="1"/>
</dbReference>
<dbReference type="InterPro" id="IPR050564">
    <property type="entry name" value="F420-G6PD/mer"/>
</dbReference>
<dbReference type="PANTHER" id="PTHR43244">
    <property type="match status" value="1"/>
</dbReference>
<comment type="caution">
    <text evidence="3">The sequence shown here is derived from an EMBL/GenBank/DDBJ whole genome shotgun (WGS) entry which is preliminary data.</text>
</comment>
<dbReference type="CDD" id="cd00347">
    <property type="entry name" value="Flavin_utilizing_monoxygenases"/>
    <property type="match status" value="1"/>
</dbReference>
<dbReference type="Proteomes" id="UP000287352">
    <property type="component" value="Unassembled WGS sequence"/>
</dbReference>
<keyword evidence="4" id="KW-1185">Reference proteome</keyword>
<organism evidence="3 4">
    <name type="scientific">Tengunoibacter tsumagoiensis</name>
    <dbReference type="NCBI Taxonomy" id="2014871"/>
    <lineage>
        <taxon>Bacteria</taxon>
        <taxon>Bacillati</taxon>
        <taxon>Chloroflexota</taxon>
        <taxon>Ktedonobacteria</taxon>
        <taxon>Ktedonobacterales</taxon>
        <taxon>Dictyobacteraceae</taxon>
        <taxon>Tengunoibacter</taxon>
    </lineage>
</organism>
<evidence type="ECO:0000313" key="3">
    <source>
        <dbReference type="EMBL" id="GCE15810.1"/>
    </source>
</evidence>
<reference evidence="4" key="1">
    <citation type="submission" date="2018-12" db="EMBL/GenBank/DDBJ databases">
        <title>Tengunoibacter tsumagoiensis gen. nov., sp. nov., Dictyobacter kobayashii sp. nov., D. alpinus sp. nov., and D. joshuensis sp. nov. and description of Dictyobacteraceae fam. nov. within the order Ktedonobacterales isolated from Tengu-no-mugimeshi.</title>
        <authorList>
            <person name="Wang C.M."/>
            <person name="Zheng Y."/>
            <person name="Sakai Y."/>
            <person name="Toyoda A."/>
            <person name="Minakuchi Y."/>
            <person name="Abe K."/>
            <person name="Yokota A."/>
            <person name="Yabe S."/>
        </authorList>
    </citation>
    <scope>NUCLEOTIDE SEQUENCE [LARGE SCALE GENOMIC DNA]</scope>
    <source>
        <strain evidence="4">Uno3</strain>
    </source>
</reference>
<dbReference type="AlphaFoldDB" id="A0A402A9J1"/>
<dbReference type="Pfam" id="PF00296">
    <property type="entry name" value="Bac_luciferase"/>
    <property type="match status" value="1"/>
</dbReference>
<dbReference type="GO" id="GO:0016705">
    <property type="term" value="F:oxidoreductase activity, acting on paired donors, with incorporation or reduction of molecular oxygen"/>
    <property type="evidence" value="ECO:0007669"/>
    <property type="project" value="InterPro"/>
</dbReference>
<dbReference type="InterPro" id="IPR011251">
    <property type="entry name" value="Luciferase-like_dom"/>
</dbReference>
<feature type="domain" description="Luciferase-like" evidence="2">
    <location>
        <begin position="15"/>
        <end position="322"/>
    </location>
</feature>
<accession>A0A402A9J1</accession>
<dbReference type="EMBL" id="BIFR01000002">
    <property type="protein sequence ID" value="GCE15810.1"/>
    <property type="molecule type" value="Genomic_DNA"/>
</dbReference>
<evidence type="ECO:0000313" key="4">
    <source>
        <dbReference type="Proteomes" id="UP000287352"/>
    </source>
</evidence>
<dbReference type="SUPFAM" id="SSF51679">
    <property type="entry name" value="Bacterial luciferase-like"/>
    <property type="match status" value="1"/>
</dbReference>
<dbReference type="InterPro" id="IPR036661">
    <property type="entry name" value="Luciferase-like_sf"/>
</dbReference>
<keyword evidence="1" id="KW-0560">Oxidoreductase</keyword>
<protein>
    <submittedName>
        <fullName evidence="3">Putative luciferase-like oxidoreductase</fullName>
    </submittedName>
</protein>
<dbReference type="Gene3D" id="3.20.20.30">
    <property type="entry name" value="Luciferase-like domain"/>
    <property type="match status" value="1"/>
</dbReference>
<evidence type="ECO:0000259" key="2">
    <source>
        <dbReference type="Pfam" id="PF00296"/>
    </source>
</evidence>
<sequence>MLKRVGVSLVNTGDLSMEEIVQYAQEAEELGYEGFWVGEGDGKESFAVLAAVASGTKTLSLGTGDVNYYSRTPTLLAIGAATISRLSNGRFLHYGIGTGGGSWMEAAHGIALDRPVQRASEMIDILRGILTPENDENLSASLVGLPSDAVVRGGANRRFTYPGKIYPIYSFRLREGPVAVPPAIYLSALGPKMIALAAKKADGVISNGLSEASYYRYREIFEREAPLVGRDPNQVQLYTLTMTTADDSAESLAALRICLTYFFGAPHFAPIMEASGYGVAVQQLRETWRTQGILAASNLVTDDMMQQFAVVGSPTQRAQKMRWMLDRNIYPILYPVCREGHVKEDCFTTMRYVAQYMQEALPASTVEKSNV</sequence>
<name>A0A402A9J1_9CHLR</name>